<evidence type="ECO:0000313" key="1">
    <source>
        <dbReference type="EMBL" id="QTD47212.1"/>
    </source>
</evidence>
<sequence>MPITACRPRCAACCIAPSISSPIPGMPQGKPAGARCVQLDNAARCRLFGRPERPAVCRQLQPSAEMCGPGDDRGAHAMRYLARLETLTAPR</sequence>
<gene>
    <name evidence="1" type="ORF">J1M35_00500</name>
</gene>
<organism evidence="1 2">
    <name type="scientific">Ottowia testudinis</name>
    <dbReference type="NCBI Taxonomy" id="2816950"/>
    <lineage>
        <taxon>Bacteria</taxon>
        <taxon>Pseudomonadati</taxon>
        <taxon>Pseudomonadota</taxon>
        <taxon>Betaproteobacteria</taxon>
        <taxon>Burkholderiales</taxon>
        <taxon>Comamonadaceae</taxon>
        <taxon>Ottowia</taxon>
    </lineage>
</organism>
<dbReference type="RefSeq" id="WP_208011105.1">
    <property type="nucleotide sequence ID" value="NZ_CP071796.1"/>
</dbReference>
<dbReference type="EMBL" id="CP071796">
    <property type="protein sequence ID" value="QTD47212.1"/>
    <property type="molecule type" value="Genomic_DNA"/>
</dbReference>
<keyword evidence="2" id="KW-1185">Reference proteome</keyword>
<dbReference type="InterPro" id="IPR052572">
    <property type="entry name" value="UPF0153_domain"/>
</dbReference>
<dbReference type="AlphaFoldDB" id="A0A975CLI0"/>
<dbReference type="Pfam" id="PF03692">
    <property type="entry name" value="CxxCxxCC"/>
    <property type="match status" value="1"/>
</dbReference>
<dbReference type="PANTHER" id="PTHR36931:SF1">
    <property type="entry name" value="UPF0153 PROTEIN YEIW"/>
    <property type="match status" value="1"/>
</dbReference>
<accession>A0A975CLI0</accession>
<name>A0A975CLI0_9BURK</name>
<dbReference type="InterPro" id="IPR005358">
    <property type="entry name" value="Puta_zinc/iron-chelating_dom"/>
</dbReference>
<proteinExistence type="predicted"/>
<dbReference type="Proteomes" id="UP000663903">
    <property type="component" value="Chromosome"/>
</dbReference>
<evidence type="ECO:0000313" key="2">
    <source>
        <dbReference type="Proteomes" id="UP000663903"/>
    </source>
</evidence>
<dbReference type="PANTHER" id="PTHR36931">
    <property type="entry name" value="UPF0153 PROTEIN YEIW"/>
    <property type="match status" value="1"/>
</dbReference>
<protein>
    <submittedName>
        <fullName evidence="1">YkgJ family cysteine cluster protein</fullName>
    </submittedName>
</protein>
<reference evidence="1" key="1">
    <citation type="submission" date="2021-03" db="EMBL/GenBank/DDBJ databases">
        <title>Ottowia sp. 27C isolated from the cloaca of a Giant Asian pond turtle (Heosemys grandis).</title>
        <authorList>
            <person name="Spergser J."/>
            <person name="Busse H.-J."/>
        </authorList>
    </citation>
    <scope>NUCLEOTIDE SEQUENCE</scope>
    <source>
        <strain evidence="1">27C</strain>
    </source>
</reference>
<dbReference type="KEGG" id="otd:J1M35_00500"/>